<dbReference type="Proteomes" id="UP001194468">
    <property type="component" value="Unassembled WGS sequence"/>
</dbReference>
<dbReference type="InterPro" id="IPR036291">
    <property type="entry name" value="NAD(P)-bd_dom_sf"/>
</dbReference>
<dbReference type="Pfam" id="PF01408">
    <property type="entry name" value="GFO_IDH_MocA"/>
    <property type="match status" value="1"/>
</dbReference>
<organism evidence="8 9">
    <name type="scientific">Boletus edulis BED1</name>
    <dbReference type="NCBI Taxonomy" id="1328754"/>
    <lineage>
        <taxon>Eukaryota</taxon>
        <taxon>Fungi</taxon>
        <taxon>Dikarya</taxon>
        <taxon>Basidiomycota</taxon>
        <taxon>Agaricomycotina</taxon>
        <taxon>Agaricomycetes</taxon>
        <taxon>Agaricomycetidae</taxon>
        <taxon>Boletales</taxon>
        <taxon>Boletineae</taxon>
        <taxon>Boletaceae</taxon>
        <taxon>Boletoideae</taxon>
        <taxon>Boletus</taxon>
    </lineage>
</organism>
<dbReference type="PANTHER" id="PTHR22604:SF105">
    <property type="entry name" value="TRANS-1,2-DIHYDROBENZENE-1,2-DIOL DEHYDROGENASE"/>
    <property type="match status" value="1"/>
</dbReference>
<comment type="catalytic activity">
    <reaction evidence="5">
        <text>D-xylose + NADP(+) = D-xylono-1,5-lactone + NADPH + H(+)</text>
        <dbReference type="Rhea" id="RHEA:22000"/>
        <dbReference type="ChEBI" id="CHEBI:15378"/>
        <dbReference type="ChEBI" id="CHEBI:15867"/>
        <dbReference type="ChEBI" id="CHEBI:53455"/>
        <dbReference type="ChEBI" id="CHEBI:57783"/>
        <dbReference type="ChEBI" id="CHEBI:58349"/>
        <dbReference type="EC" id="1.1.1.179"/>
    </reaction>
</comment>
<protein>
    <recommendedName>
        <fullName evidence="3">D-xylose 1-dehydrogenase (NADP(+), D-xylono-1,5-lactone-forming)</fullName>
        <ecNumber evidence="3">1.1.1.179</ecNumber>
    </recommendedName>
    <alternativeName>
        <fullName evidence="4">D-xylose-NADP dehydrogenase</fullName>
    </alternativeName>
</protein>
<reference evidence="8" key="1">
    <citation type="submission" date="2019-10" db="EMBL/GenBank/DDBJ databases">
        <authorList>
            <consortium name="DOE Joint Genome Institute"/>
            <person name="Kuo A."/>
            <person name="Miyauchi S."/>
            <person name="Kiss E."/>
            <person name="Drula E."/>
            <person name="Kohler A."/>
            <person name="Sanchez-Garcia M."/>
            <person name="Andreopoulos B."/>
            <person name="Barry K.W."/>
            <person name="Bonito G."/>
            <person name="Buee M."/>
            <person name="Carver A."/>
            <person name="Chen C."/>
            <person name="Cichocki N."/>
            <person name="Clum A."/>
            <person name="Culley D."/>
            <person name="Crous P.W."/>
            <person name="Fauchery L."/>
            <person name="Girlanda M."/>
            <person name="Hayes R."/>
            <person name="Keri Z."/>
            <person name="LaButti K."/>
            <person name="Lipzen A."/>
            <person name="Lombard V."/>
            <person name="Magnuson J."/>
            <person name="Maillard F."/>
            <person name="Morin E."/>
            <person name="Murat C."/>
            <person name="Nolan M."/>
            <person name="Ohm R."/>
            <person name="Pangilinan J."/>
            <person name="Pereira M."/>
            <person name="Perotto S."/>
            <person name="Peter M."/>
            <person name="Riley R."/>
            <person name="Sitrit Y."/>
            <person name="Stielow B."/>
            <person name="Szollosi G."/>
            <person name="Zifcakova L."/>
            <person name="Stursova M."/>
            <person name="Spatafora J.W."/>
            <person name="Tedersoo L."/>
            <person name="Vaario L.-M."/>
            <person name="Yamada A."/>
            <person name="Yan M."/>
            <person name="Wang P."/>
            <person name="Xu J."/>
            <person name="Bruns T."/>
            <person name="Baldrian P."/>
            <person name="Vilgalys R."/>
            <person name="Henrissat B."/>
            <person name="Grigoriev I.V."/>
            <person name="Hibbett D."/>
            <person name="Nagy L.G."/>
            <person name="Martin F.M."/>
        </authorList>
    </citation>
    <scope>NUCLEOTIDE SEQUENCE</scope>
    <source>
        <strain evidence="8">BED1</strain>
    </source>
</reference>
<dbReference type="InterPro" id="IPR055170">
    <property type="entry name" value="GFO_IDH_MocA-like_dom"/>
</dbReference>
<evidence type="ECO:0000256" key="5">
    <source>
        <dbReference type="ARBA" id="ARBA00049233"/>
    </source>
</evidence>
<evidence type="ECO:0000256" key="3">
    <source>
        <dbReference type="ARBA" id="ARBA00038984"/>
    </source>
</evidence>
<gene>
    <name evidence="8" type="ORF">L210DRAFT_957526</name>
</gene>
<dbReference type="EC" id="1.1.1.179" evidence="3"/>
<evidence type="ECO:0000313" key="9">
    <source>
        <dbReference type="Proteomes" id="UP001194468"/>
    </source>
</evidence>
<dbReference type="InterPro" id="IPR000683">
    <property type="entry name" value="Gfo/Idh/MocA-like_OxRdtase_N"/>
</dbReference>
<dbReference type="Pfam" id="PF22725">
    <property type="entry name" value="GFO_IDH_MocA_C3"/>
    <property type="match status" value="1"/>
</dbReference>
<keyword evidence="9" id="KW-1185">Reference proteome</keyword>
<feature type="domain" description="Gfo/Idh/MocA-like oxidoreductase N-terminal" evidence="6">
    <location>
        <begin position="9"/>
        <end position="137"/>
    </location>
</feature>
<sequence length="377" mass="41097">MASTQPFVLRWGVISTGGISTAFIKDILVDPKTRDVHDVVHKVTAVGSRNLDSAVRFIAENANGDPSIKVYGSYAEVYADSNVDAIYIGTPHTLHYENALDGIKAKKHVLCEKPVTSNTAELRSLLAAAKEHGVFFMEALWTRFQPLTLEVKKIAESGALGEPVALTADLSVDFNLSKLPLTHRILDPMLGGGALLDLGPYPLIWAILALYEHPSNRKAKPSNVTGTMLKTPLTGVDRSTSFTVTFSPDSPTAPNTLAAQAVLCCNLNAATSQIGAVIRYERGAITIAAPIYCPKSFTVQYFAEGKSGTVVKEETRKFEYVGVGWHFQADEVARCIRDGKAQSDLWGHDKSLLEMEIFDEVRRQGGYKFPLGVEKVQ</sequence>
<evidence type="ECO:0000259" key="6">
    <source>
        <dbReference type="Pfam" id="PF01408"/>
    </source>
</evidence>
<evidence type="ECO:0000256" key="4">
    <source>
        <dbReference type="ARBA" id="ARBA00042988"/>
    </source>
</evidence>
<proteinExistence type="inferred from homology"/>
<dbReference type="GO" id="GO:0047837">
    <property type="term" value="F:D-xylose 1-dehydrogenase (NADP+) activity"/>
    <property type="evidence" value="ECO:0007669"/>
    <property type="project" value="UniProtKB-EC"/>
</dbReference>
<evidence type="ECO:0000259" key="7">
    <source>
        <dbReference type="Pfam" id="PF22725"/>
    </source>
</evidence>
<evidence type="ECO:0000256" key="2">
    <source>
        <dbReference type="ARBA" id="ARBA00023002"/>
    </source>
</evidence>
<comment type="similarity">
    <text evidence="1">Belongs to the Gfo/Idh/MocA family.</text>
</comment>
<dbReference type="Gene3D" id="3.30.360.10">
    <property type="entry name" value="Dihydrodipicolinate Reductase, domain 2"/>
    <property type="match status" value="1"/>
</dbReference>
<dbReference type="AlphaFoldDB" id="A0AAD4GK72"/>
<accession>A0AAD4GK72</accession>
<feature type="domain" description="GFO/IDH/MocA-like oxidoreductase" evidence="7">
    <location>
        <begin position="149"/>
        <end position="284"/>
    </location>
</feature>
<dbReference type="PANTHER" id="PTHR22604">
    <property type="entry name" value="OXIDOREDUCTASES"/>
    <property type="match status" value="1"/>
</dbReference>
<dbReference type="EMBL" id="WHUW01000003">
    <property type="protein sequence ID" value="KAF8449099.1"/>
    <property type="molecule type" value="Genomic_DNA"/>
</dbReference>
<dbReference type="SUPFAM" id="SSF51735">
    <property type="entry name" value="NAD(P)-binding Rossmann-fold domains"/>
    <property type="match status" value="1"/>
</dbReference>
<reference evidence="8" key="2">
    <citation type="journal article" date="2020" name="Nat. Commun.">
        <title>Large-scale genome sequencing of mycorrhizal fungi provides insights into the early evolution of symbiotic traits.</title>
        <authorList>
            <person name="Miyauchi S."/>
            <person name="Kiss E."/>
            <person name="Kuo A."/>
            <person name="Drula E."/>
            <person name="Kohler A."/>
            <person name="Sanchez-Garcia M."/>
            <person name="Morin E."/>
            <person name="Andreopoulos B."/>
            <person name="Barry K.W."/>
            <person name="Bonito G."/>
            <person name="Buee M."/>
            <person name="Carver A."/>
            <person name="Chen C."/>
            <person name="Cichocki N."/>
            <person name="Clum A."/>
            <person name="Culley D."/>
            <person name="Crous P.W."/>
            <person name="Fauchery L."/>
            <person name="Girlanda M."/>
            <person name="Hayes R.D."/>
            <person name="Keri Z."/>
            <person name="LaButti K."/>
            <person name="Lipzen A."/>
            <person name="Lombard V."/>
            <person name="Magnuson J."/>
            <person name="Maillard F."/>
            <person name="Murat C."/>
            <person name="Nolan M."/>
            <person name="Ohm R.A."/>
            <person name="Pangilinan J."/>
            <person name="Pereira M.F."/>
            <person name="Perotto S."/>
            <person name="Peter M."/>
            <person name="Pfister S."/>
            <person name="Riley R."/>
            <person name="Sitrit Y."/>
            <person name="Stielow J.B."/>
            <person name="Szollosi G."/>
            <person name="Zifcakova L."/>
            <person name="Stursova M."/>
            <person name="Spatafora J.W."/>
            <person name="Tedersoo L."/>
            <person name="Vaario L.M."/>
            <person name="Yamada A."/>
            <person name="Yan M."/>
            <person name="Wang P."/>
            <person name="Xu J."/>
            <person name="Bruns T."/>
            <person name="Baldrian P."/>
            <person name="Vilgalys R."/>
            <person name="Dunand C."/>
            <person name="Henrissat B."/>
            <person name="Grigoriev I.V."/>
            <person name="Hibbett D."/>
            <person name="Nagy L.G."/>
            <person name="Martin F.M."/>
        </authorList>
    </citation>
    <scope>NUCLEOTIDE SEQUENCE</scope>
    <source>
        <strain evidence="8">BED1</strain>
    </source>
</reference>
<comment type="caution">
    <text evidence="8">The sequence shown here is derived from an EMBL/GenBank/DDBJ whole genome shotgun (WGS) entry which is preliminary data.</text>
</comment>
<keyword evidence="2" id="KW-0560">Oxidoreductase</keyword>
<name>A0AAD4GK72_BOLED</name>
<evidence type="ECO:0000256" key="1">
    <source>
        <dbReference type="ARBA" id="ARBA00010928"/>
    </source>
</evidence>
<dbReference type="Gene3D" id="3.40.50.720">
    <property type="entry name" value="NAD(P)-binding Rossmann-like Domain"/>
    <property type="match status" value="1"/>
</dbReference>
<dbReference type="SUPFAM" id="SSF55347">
    <property type="entry name" value="Glyceraldehyde-3-phosphate dehydrogenase-like, C-terminal domain"/>
    <property type="match status" value="1"/>
</dbReference>
<dbReference type="GO" id="GO:0000166">
    <property type="term" value="F:nucleotide binding"/>
    <property type="evidence" value="ECO:0007669"/>
    <property type="project" value="InterPro"/>
</dbReference>
<evidence type="ECO:0000313" key="8">
    <source>
        <dbReference type="EMBL" id="KAF8449099.1"/>
    </source>
</evidence>
<dbReference type="InterPro" id="IPR050984">
    <property type="entry name" value="Gfo/Idh/MocA_domain"/>
</dbReference>